<protein>
    <submittedName>
        <fullName evidence="7">AI-2E family transporter</fullName>
    </submittedName>
</protein>
<feature type="transmembrane region" description="Helical" evidence="6">
    <location>
        <begin position="228"/>
        <end position="249"/>
    </location>
</feature>
<evidence type="ECO:0000256" key="6">
    <source>
        <dbReference type="SAM" id="Phobius"/>
    </source>
</evidence>
<evidence type="ECO:0000256" key="1">
    <source>
        <dbReference type="ARBA" id="ARBA00004141"/>
    </source>
</evidence>
<proteinExistence type="inferred from homology"/>
<evidence type="ECO:0000256" key="3">
    <source>
        <dbReference type="ARBA" id="ARBA00022692"/>
    </source>
</evidence>
<comment type="similarity">
    <text evidence="2">Belongs to the autoinducer-2 exporter (AI-2E) (TC 2.A.86) family.</text>
</comment>
<name>A0A2Z3H623_9BACT</name>
<feature type="transmembrane region" description="Helical" evidence="6">
    <location>
        <begin position="35"/>
        <end position="55"/>
    </location>
</feature>
<dbReference type="InterPro" id="IPR002549">
    <property type="entry name" value="AI-2E-like"/>
</dbReference>
<dbReference type="PANTHER" id="PTHR21716:SF62">
    <property type="entry name" value="TRANSPORT PROTEIN YDBI-RELATED"/>
    <property type="match status" value="1"/>
</dbReference>
<feature type="transmembrane region" description="Helical" evidence="6">
    <location>
        <begin position="202"/>
        <end position="222"/>
    </location>
</feature>
<evidence type="ECO:0000256" key="2">
    <source>
        <dbReference type="ARBA" id="ARBA00009773"/>
    </source>
</evidence>
<evidence type="ECO:0000256" key="5">
    <source>
        <dbReference type="ARBA" id="ARBA00023136"/>
    </source>
</evidence>
<organism evidence="7 8">
    <name type="scientific">Gemmata obscuriglobus</name>
    <dbReference type="NCBI Taxonomy" id="114"/>
    <lineage>
        <taxon>Bacteria</taxon>
        <taxon>Pseudomonadati</taxon>
        <taxon>Planctomycetota</taxon>
        <taxon>Planctomycetia</taxon>
        <taxon>Gemmatales</taxon>
        <taxon>Gemmataceae</taxon>
        <taxon>Gemmata</taxon>
    </lineage>
</organism>
<dbReference type="KEGG" id="gog:C1280_08690"/>
<feature type="transmembrane region" description="Helical" evidence="6">
    <location>
        <begin position="256"/>
        <end position="278"/>
    </location>
</feature>
<keyword evidence="5 6" id="KW-0472">Membrane</keyword>
<dbReference type="EMBL" id="CP025958">
    <property type="protein sequence ID" value="AWM37094.1"/>
    <property type="molecule type" value="Genomic_DNA"/>
</dbReference>
<feature type="transmembrane region" description="Helical" evidence="6">
    <location>
        <begin position="298"/>
        <end position="329"/>
    </location>
</feature>
<reference evidence="7 8" key="1">
    <citation type="submission" date="2018-01" db="EMBL/GenBank/DDBJ databases">
        <title>G. obscuriglobus.</title>
        <authorList>
            <person name="Franke J."/>
            <person name="Blomberg W."/>
            <person name="Selmecki A."/>
        </authorList>
    </citation>
    <scope>NUCLEOTIDE SEQUENCE [LARGE SCALE GENOMIC DNA]</scope>
    <source>
        <strain evidence="7 8">DSM 5831</strain>
    </source>
</reference>
<gene>
    <name evidence="7" type="ORF">C1280_08690</name>
</gene>
<keyword evidence="4 6" id="KW-1133">Transmembrane helix</keyword>
<sequence>MGSGTFRRRVLTVAGVAALVATVAAAFVVASDVFFLIFLAVLLAVLLRGATDALARCTGLGAGWALGLVVIAAVAALTTGLYALGVSVAGQFGQLPEEVPRAIDRSRTYLERHEWGRWVLDQVTPLGQLPSGGSRLAGRLASFFSTTFGALGNLVLLTFLALYLAADPHTYLGGAVALIPPRHRRRAEQVLRAIGFHLRRWLLGRLVAMTTVGVIVSAGLWGVGVPQFVVLGLLAAVLTAVPFIGPIAAAVPGVALALAHGPPAGLGAVGVYVLAQAVENYVVTPLVQKRAAQLPPALALAAVALAGVLFGVLGLIAASPLLVAVLVAVKMLYVEDVLGDRLDVPGAAT</sequence>
<feature type="transmembrane region" description="Helical" evidence="6">
    <location>
        <begin position="140"/>
        <end position="165"/>
    </location>
</feature>
<dbReference type="AlphaFoldDB" id="A0A2Z3H623"/>
<evidence type="ECO:0000256" key="4">
    <source>
        <dbReference type="ARBA" id="ARBA00022989"/>
    </source>
</evidence>
<dbReference type="Proteomes" id="UP000245802">
    <property type="component" value="Chromosome"/>
</dbReference>
<evidence type="ECO:0000313" key="8">
    <source>
        <dbReference type="Proteomes" id="UP000245802"/>
    </source>
</evidence>
<comment type="subcellular location">
    <subcellularLocation>
        <location evidence="1">Membrane</location>
        <topology evidence="1">Multi-pass membrane protein</topology>
    </subcellularLocation>
</comment>
<feature type="transmembrane region" description="Helical" evidence="6">
    <location>
        <begin position="62"/>
        <end position="84"/>
    </location>
</feature>
<dbReference type="Pfam" id="PF01594">
    <property type="entry name" value="AI-2E_transport"/>
    <property type="match status" value="1"/>
</dbReference>
<dbReference type="PANTHER" id="PTHR21716">
    <property type="entry name" value="TRANSMEMBRANE PROTEIN"/>
    <property type="match status" value="1"/>
</dbReference>
<accession>A0A2Z3H623</accession>
<dbReference type="GO" id="GO:0016020">
    <property type="term" value="C:membrane"/>
    <property type="evidence" value="ECO:0007669"/>
    <property type="project" value="UniProtKB-SubCell"/>
</dbReference>
<keyword evidence="3 6" id="KW-0812">Transmembrane</keyword>
<dbReference type="GO" id="GO:0055085">
    <property type="term" value="P:transmembrane transport"/>
    <property type="evidence" value="ECO:0007669"/>
    <property type="project" value="TreeGrafter"/>
</dbReference>
<evidence type="ECO:0000313" key="7">
    <source>
        <dbReference type="EMBL" id="AWM37094.1"/>
    </source>
</evidence>
<keyword evidence="8" id="KW-1185">Reference proteome</keyword>